<evidence type="ECO:0000256" key="5">
    <source>
        <dbReference type="ARBA" id="ARBA00022692"/>
    </source>
</evidence>
<dbReference type="Proteomes" id="UP000033616">
    <property type="component" value="Unassembled WGS sequence"/>
</dbReference>
<dbReference type="OrthoDB" id="19786at2"/>
<dbReference type="EMBL" id="LANP01000005">
    <property type="protein sequence ID" value="KJV56918.1"/>
    <property type="molecule type" value="Genomic_DNA"/>
</dbReference>
<keyword evidence="9 11" id="KW-0472">Membrane</keyword>
<comment type="subcellular location">
    <subcellularLocation>
        <location evidence="1">Cell membrane</location>
        <topology evidence="1">Multi-pass membrane protein</topology>
    </subcellularLocation>
    <subcellularLocation>
        <location evidence="11">Membrane</location>
        <topology evidence="11">Multi-pass membrane protein</topology>
    </subcellularLocation>
</comment>
<evidence type="ECO:0000256" key="7">
    <source>
        <dbReference type="ARBA" id="ARBA00022840"/>
    </source>
</evidence>
<proteinExistence type="inferred from homology"/>
<feature type="transmembrane region" description="Helical" evidence="11">
    <location>
        <begin position="91"/>
        <end position="110"/>
    </location>
</feature>
<evidence type="ECO:0000313" key="13">
    <source>
        <dbReference type="Proteomes" id="UP000033616"/>
    </source>
</evidence>
<dbReference type="NCBIfam" id="TIGR00769">
    <property type="entry name" value="AAA"/>
    <property type="match status" value="1"/>
</dbReference>
<feature type="transmembrane region" description="Helical" evidence="11">
    <location>
        <begin position="479"/>
        <end position="498"/>
    </location>
</feature>
<evidence type="ECO:0000256" key="6">
    <source>
        <dbReference type="ARBA" id="ARBA00022741"/>
    </source>
</evidence>
<evidence type="ECO:0000256" key="1">
    <source>
        <dbReference type="ARBA" id="ARBA00004651"/>
    </source>
</evidence>
<evidence type="ECO:0000256" key="4">
    <source>
        <dbReference type="ARBA" id="ARBA00022475"/>
    </source>
</evidence>
<dbReference type="AlphaFoldDB" id="A0A0F3MMB4"/>
<evidence type="ECO:0000256" key="8">
    <source>
        <dbReference type="ARBA" id="ARBA00022989"/>
    </source>
</evidence>
<dbReference type="GO" id="GO:0005886">
    <property type="term" value="C:plasma membrane"/>
    <property type="evidence" value="ECO:0007669"/>
    <property type="project" value="UniProtKB-SubCell"/>
</dbReference>
<organism evidence="12 13">
    <name type="scientific">Orientia chuto str. Dubai</name>
    <dbReference type="NCBI Taxonomy" id="1359168"/>
    <lineage>
        <taxon>Bacteria</taxon>
        <taxon>Pseudomonadati</taxon>
        <taxon>Pseudomonadota</taxon>
        <taxon>Alphaproteobacteria</taxon>
        <taxon>Rickettsiales</taxon>
        <taxon>Rickettsiaceae</taxon>
        <taxon>Rickettsieae</taxon>
        <taxon>Orientia</taxon>
    </lineage>
</organism>
<keyword evidence="4" id="KW-1003">Cell membrane</keyword>
<evidence type="ECO:0000256" key="2">
    <source>
        <dbReference type="ARBA" id="ARBA00007127"/>
    </source>
</evidence>
<accession>A0A0F3MMB4</accession>
<keyword evidence="6 11" id="KW-0547">Nucleotide-binding</keyword>
<keyword evidence="8 11" id="KW-1133">Transmembrane helix</keyword>
<keyword evidence="5 11" id="KW-0812">Transmembrane</keyword>
<feature type="transmembrane region" description="Helical" evidence="11">
    <location>
        <begin position="359"/>
        <end position="383"/>
    </location>
</feature>
<dbReference type="STRING" id="1359168.OCHUTO_0272"/>
<sequence>MSVINILKKFAKIIWPIEFQEMKLFMPMALIIFCLLFNFGTLRAVKDSLVVPSVGAEVISFLKLWLVLPSAIIFTVIYIKLSNIYSMENIFYMVVIFFLTFFILFAFIIYPNEVLLHPSEELIKEIIYNYPHLQWIIMICGKWSYAVMYIICELWSVIVINLMYWQFANNMFNIEDAKRFYPALGMVGNLGLIVAGNILISCASASGISDIFTIDSSCTKNSETIFQHIIIVVTFSGIIAMITFKYLNNLILSKTTIMHSKNNLITNFKLYNYSRTKLSLNDSIKLILKSKYISCIAVMVICYGLAINILEGPWKAQIKELYPTTQEYITFMGRFNVVMGITCVLFMGISSSILHKFNWLFPAIITPLIIGITGIIFFLLIIAGESKSIIFSSISYNPIYLAVLVGALQNILSKSSKYSLFDATKEIAYIPLDIETKIKGKAAVEVVGVKLGKSGGAFIQFLILTLYPESTISSISTVLIKVFIVVILIWLIDVVSLYHKYNDLQKLRGKRCEEYI</sequence>
<feature type="transmembrane region" description="Helical" evidence="11">
    <location>
        <begin position="228"/>
        <end position="247"/>
    </location>
</feature>
<dbReference type="InterPro" id="IPR004667">
    <property type="entry name" value="ADP_ATP_car_bac_type"/>
</dbReference>
<dbReference type="RefSeq" id="WP_045797041.1">
    <property type="nucleotide sequence ID" value="NZ_LANP01000005.1"/>
</dbReference>
<keyword evidence="3 11" id="KW-0813">Transport</keyword>
<dbReference type="GO" id="GO:0005471">
    <property type="term" value="F:ATP:ADP antiporter activity"/>
    <property type="evidence" value="ECO:0007669"/>
    <property type="project" value="InterPro"/>
</dbReference>
<keyword evidence="7 11" id="KW-0067">ATP-binding</keyword>
<evidence type="ECO:0000256" key="9">
    <source>
        <dbReference type="ARBA" id="ARBA00023136"/>
    </source>
</evidence>
<evidence type="ECO:0000256" key="11">
    <source>
        <dbReference type="RuleBase" id="RU363121"/>
    </source>
</evidence>
<comment type="similarity">
    <text evidence="2 11">Belongs to the ADP/ATP translocase tlc family.</text>
</comment>
<comment type="function">
    <text evidence="10 11">Provides the rickettsial cell with host ATP in exchange for rickettsial ADP. This is an obligate exchange system. This energy acquiring activity is an important component of rickettsial parasitism.</text>
</comment>
<dbReference type="PATRIC" id="fig|1359168.3.peg.1027"/>
<feature type="transmembrane region" description="Helical" evidence="11">
    <location>
        <begin position="186"/>
        <end position="208"/>
    </location>
</feature>
<evidence type="ECO:0000256" key="10">
    <source>
        <dbReference type="ARBA" id="ARBA00024792"/>
    </source>
</evidence>
<comment type="caution">
    <text evidence="12">The sequence shown here is derived from an EMBL/GenBank/DDBJ whole genome shotgun (WGS) entry which is preliminary data.</text>
</comment>
<dbReference type="Pfam" id="PF03219">
    <property type="entry name" value="TLC"/>
    <property type="match status" value="1"/>
</dbReference>
<dbReference type="PANTHER" id="PTHR31187:SF1">
    <property type="entry name" value="ADP,ATP CARRIER PROTEIN 1"/>
    <property type="match status" value="1"/>
</dbReference>
<evidence type="ECO:0000313" key="12">
    <source>
        <dbReference type="EMBL" id="KJV56918.1"/>
    </source>
</evidence>
<feature type="transmembrane region" description="Helical" evidence="11">
    <location>
        <begin position="329"/>
        <end position="347"/>
    </location>
</feature>
<feature type="transmembrane region" description="Helical" evidence="11">
    <location>
        <begin position="60"/>
        <end position="79"/>
    </location>
</feature>
<dbReference type="GO" id="GO:0005524">
    <property type="term" value="F:ATP binding"/>
    <property type="evidence" value="ECO:0007669"/>
    <property type="project" value="UniProtKB-KW"/>
</dbReference>
<reference evidence="12 13" key="1">
    <citation type="submission" date="2015-02" db="EMBL/GenBank/DDBJ databases">
        <title>Genome Sequencing of Rickettsiales.</title>
        <authorList>
            <person name="Daugherty S.C."/>
            <person name="Su Q."/>
            <person name="Abolude K."/>
            <person name="Beier-Sexton M."/>
            <person name="Carlyon J.A."/>
            <person name="Carter R."/>
            <person name="Day N.P."/>
            <person name="Dumler S.J."/>
            <person name="Dyachenko V."/>
            <person name="Godinez A."/>
            <person name="Kurtti T.J."/>
            <person name="Lichay M."/>
            <person name="Mullins K.E."/>
            <person name="Ott S."/>
            <person name="Pappas-Brown V."/>
            <person name="Paris D.H."/>
            <person name="Patel P."/>
            <person name="Richards A.L."/>
            <person name="Sadzewicz L."/>
            <person name="Sears K."/>
            <person name="Seidman D."/>
            <person name="Sengamalay N."/>
            <person name="Stenos J."/>
            <person name="Tallon L.J."/>
            <person name="Vincent G."/>
            <person name="Fraser C.M."/>
            <person name="Munderloh U."/>
            <person name="Dunning-Hotopp J.C."/>
        </authorList>
    </citation>
    <scope>NUCLEOTIDE SEQUENCE [LARGE SCALE GENOMIC DNA]</scope>
    <source>
        <strain evidence="12 13">Fuller</strain>
    </source>
</reference>
<protein>
    <recommendedName>
        <fullName evidence="11">ADP,ATP carrier protein</fullName>
    </recommendedName>
</protein>
<name>A0A0F3MMB4_9RICK</name>
<dbReference type="PANTHER" id="PTHR31187">
    <property type="match status" value="1"/>
</dbReference>
<keyword evidence="13" id="KW-1185">Reference proteome</keyword>
<feature type="transmembrane region" description="Helical" evidence="11">
    <location>
        <begin position="389"/>
        <end position="408"/>
    </location>
</feature>
<evidence type="ECO:0000256" key="3">
    <source>
        <dbReference type="ARBA" id="ARBA00022448"/>
    </source>
</evidence>
<feature type="transmembrane region" description="Helical" evidence="11">
    <location>
        <begin position="143"/>
        <end position="165"/>
    </location>
</feature>
<gene>
    <name evidence="12" type="ORF">OCHUTO_0272</name>
</gene>